<dbReference type="Proteomes" id="UP000594042">
    <property type="component" value="Chromosome"/>
</dbReference>
<protein>
    <recommendedName>
        <fullName evidence="2">Secretion system C-terminal sorting domain-containing protein</fullName>
    </recommendedName>
</protein>
<keyword evidence="4" id="KW-1185">Reference proteome</keyword>
<feature type="signal peptide" evidence="1">
    <location>
        <begin position="1"/>
        <end position="20"/>
    </location>
</feature>
<dbReference type="NCBIfam" id="TIGR04183">
    <property type="entry name" value="Por_Secre_tail"/>
    <property type="match status" value="1"/>
</dbReference>
<dbReference type="KEGG" id="copr:Cop2CBH44_02080"/>
<evidence type="ECO:0000313" key="3">
    <source>
        <dbReference type="EMBL" id="BCI61855.1"/>
    </source>
</evidence>
<dbReference type="RefSeq" id="WP_200755396.1">
    <property type="nucleotide sequence ID" value="NZ_AP023322.1"/>
</dbReference>
<feature type="chain" id="PRO_5029021965" description="Secretion system C-terminal sorting domain-containing protein" evidence="1">
    <location>
        <begin position="21"/>
        <end position="563"/>
    </location>
</feature>
<evidence type="ECO:0000313" key="4">
    <source>
        <dbReference type="Proteomes" id="UP000594042"/>
    </source>
</evidence>
<keyword evidence="1" id="KW-0732">Signal</keyword>
<feature type="domain" description="Secretion system C-terminal sorting" evidence="2">
    <location>
        <begin position="502"/>
        <end position="563"/>
    </location>
</feature>
<sequence>MKLKLLHLVLCCLLATSAFAHRDDYFRFTMGDNPANDGWTITGGTGEALDGLYVVMADASGTVTWTRDLKSQPGEKNQPYVSQAVLKFISGTDTGGEAHVVPKVILKDKNGNALKTFVFETAPDNLELQVCDTAKVEMTEELTKEIRYIDVTFENMKEGEMVSFNYIDLITDWFMPELRMNDTIYIQAEDYDEFWINNRKAYSPIGGGANSYRNDDADLYVAFQDDGAFFQSWTLGHGHKDNWYGMAVKNMTPSGGDWMTYKGDYVDGTSNIITAESAKKNWGAWLEYTFDVPEDCVADISLKIGTHWAVYSPIGGTGTGNFGKPREEGGYIVEGMAEDWVKKYCATVVTSLDGNNLTTNWSSYPKLNGHSQLEYAALASDPYSGWTSTQVLKDGNLVNSDTLFIYPNPRAGDPDNGNPMIVWSTYYKSELYKELAQRTGDESLNAYIKPDYADVPLTKGRHTIKVQSLAPMMHFDEIRITAKKGTVGTEKSIAEDTEKLVVYPSPATDVLHIKGIESNYAIIDLRSGATVIEGFGNTVDVSGLSAGVYAVRVGTQTQSFIKK</sequence>
<name>A0A7G1HQ79_9BACT</name>
<reference evidence="4" key="1">
    <citation type="submission" date="2020-07" db="EMBL/GenBank/DDBJ databases">
        <title>Complete genome sequencing of Coprobacter sp. strain 2CBH44.</title>
        <authorList>
            <person name="Sakamoto M."/>
            <person name="Murakami T."/>
            <person name="Mori H."/>
        </authorList>
    </citation>
    <scope>NUCLEOTIDE SEQUENCE [LARGE SCALE GENOMIC DNA]</scope>
    <source>
        <strain evidence="4">2CBH44</strain>
    </source>
</reference>
<proteinExistence type="predicted"/>
<evidence type="ECO:0000259" key="2">
    <source>
        <dbReference type="Pfam" id="PF18962"/>
    </source>
</evidence>
<gene>
    <name evidence="3" type="ORF">Cop2CBH44_02080</name>
</gene>
<evidence type="ECO:0000256" key="1">
    <source>
        <dbReference type="SAM" id="SignalP"/>
    </source>
</evidence>
<organism evidence="3 4">
    <name type="scientific">Coprobacter secundus subsp. similis</name>
    <dbReference type="NCBI Taxonomy" id="2751153"/>
    <lineage>
        <taxon>Bacteria</taxon>
        <taxon>Pseudomonadati</taxon>
        <taxon>Bacteroidota</taxon>
        <taxon>Bacteroidia</taxon>
        <taxon>Bacteroidales</taxon>
        <taxon>Barnesiellaceae</taxon>
        <taxon>Coprobacter</taxon>
    </lineage>
</organism>
<dbReference type="InterPro" id="IPR026444">
    <property type="entry name" value="Secre_tail"/>
</dbReference>
<accession>A0A7G1HQ79</accession>
<dbReference type="AlphaFoldDB" id="A0A7G1HQ79"/>
<dbReference type="EMBL" id="AP023322">
    <property type="protein sequence ID" value="BCI61855.1"/>
    <property type="molecule type" value="Genomic_DNA"/>
</dbReference>
<dbReference type="Pfam" id="PF18962">
    <property type="entry name" value="Por_Secre_tail"/>
    <property type="match status" value="1"/>
</dbReference>